<evidence type="ECO:0000256" key="1">
    <source>
        <dbReference type="ARBA" id="ARBA00023015"/>
    </source>
</evidence>
<dbReference type="InterPro" id="IPR001647">
    <property type="entry name" value="HTH_TetR"/>
</dbReference>
<evidence type="ECO:0000256" key="2">
    <source>
        <dbReference type="ARBA" id="ARBA00023125"/>
    </source>
</evidence>
<dbReference type="EMBL" id="WJKJ01000103">
    <property type="protein sequence ID" value="MBD3364212.1"/>
    <property type="molecule type" value="Genomic_DNA"/>
</dbReference>
<dbReference type="Pfam" id="PF00440">
    <property type="entry name" value="TetR_N"/>
    <property type="match status" value="1"/>
</dbReference>
<feature type="domain" description="HTH tetR-type" evidence="5">
    <location>
        <begin position="25"/>
        <end position="85"/>
    </location>
</feature>
<dbReference type="PROSITE" id="PS50977">
    <property type="entry name" value="HTH_TETR_2"/>
    <property type="match status" value="1"/>
</dbReference>
<dbReference type="GO" id="GO:0000976">
    <property type="term" value="F:transcription cis-regulatory region binding"/>
    <property type="evidence" value="ECO:0007669"/>
    <property type="project" value="TreeGrafter"/>
</dbReference>
<keyword evidence="2 4" id="KW-0238">DNA-binding</keyword>
<evidence type="ECO:0000259" key="5">
    <source>
        <dbReference type="PROSITE" id="PS50977"/>
    </source>
</evidence>
<dbReference type="GO" id="GO:0003700">
    <property type="term" value="F:DNA-binding transcription factor activity"/>
    <property type="evidence" value="ECO:0007669"/>
    <property type="project" value="TreeGrafter"/>
</dbReference>
<evidence type="ECO:0000256" key="4">
    <source>
        <dbReference type="PROSITE-ProRule" id="PRU00335"/>
    </source>
</evidence>
<feature type="DNA-binding region" description="H-T-H motif" evidence="4">
    <location>
        <begin position="48"/>
        <end position="67"/>
    </location>
</feature>
<name>A0A9D5QCM8_UNCW3</name>
<dbReference type="PANTHER" id="PTHR30055:SF234">
    <property type="entry name" value="HTH-TYPE TRANSCRIPTIONAL REGULATOR BETI"/>
    <property type="match status" value="1"/>
</dbReference>
<dbReference type="InterPro" id="IPR009057">
    <property type="entry name" value="Homeodomain-like_sf"/>
</dbReference>
<dbReference type="PRINTS" id="PR00455">
    <property type="entry name" value="HTHTETR"/>
</dbReference>
<dbReference type="Proteomes" id="UP000630660">
    <property type="component" value="Unassembled WGS sequence"/>
</dbReference>
<dbReference type="Gene3D" id="1.10.357.10">
    <property type="entry name" value="Tetracycline Repressor, domain 2"/>
    <property type="match status" value="1"/>
</dbReference>
<dbReference type="AlphaFoldDB" id="A0A9D5QCM8"/>
<proteinExistence type="predicted"/>
<sequence>MRTSMVRRTLMSVFWRFTLAQEQDSEKSQIILEAAARLMQRKSFKDLSMEELAQEAGVAKGTLYLYFRSKGDIYLSLLMKGVGGLAALVDEVKMTIKGSAREMIETILDTSLRLMKDSPFFGNIPILALPGSTPEEIEEGLRRDFFPKLEEVKKVLSSIFKHGIKTREFRKLDPKRLAGVFLHLLEYCFVHSLLLSDHPTDPEAEIPFVKELFFKGILA</sequence>
<protein>
    <submittedName>
        <fullName evidence="6">TetR family transcriptional regulator</fullName>
    </submittedName>
</protein>
<dbReference type="PROSITE" id="PS01081">
    <property type="entry name" value="HTH_TETR_1"/>
    <property type="match status" value="1"/>
</dbReference>
<comment type="caution">
    <text evidence="6">The sequence shown here is derived from an EMBL/GenBank/DDBJ whole genome shotgun (WGS) entry which is preliminary data.</text>
</comment>
<dbReference type="InterPro" id="IPR023772">
    <property type="entry name" value="DNA-bd_HTH_TetR-type_CS"/>
</dbReference>
<dbReference type="Gene3D" id="1.10.10.60">
    <property type="entry name" value="Homeodomain-like"/>
    <property type="match status" value="1"/>
</dbReference>
<dbReference type="PANTHER" id="PTHR30055">
    <property type="entry name" value="HTH-TYPE TRANSCRIPTIONAL REGULATOR RUTR"/>
    <property type="match status" value="1"/>
</dbReference>
<dbReference type="InterPro" id="IPR050109">
    <property type="entry name" value="HTH-type_TetR-like_transc_reg"/>
</dbReference>
<dbReference type="InterPro" id="IPR036271">
    <property type="entry name" value="Tet_transcr_reg_TetR-rel_C_sf"/>
</dbReference>
<evidence type="ECO:0000313" key="6">
    <source>
        <dbReference type="EMBL" id="MBD3364212.1"/>
    </source>
</evidence>
<reference evidence="6" key="1">
    <citation type="submission" date="2019-11" db="EMBL/GenBank/DDBJ databases">
        <title>Microbial mats filling the niche in hypersaline microbial mats.</title>
        <authorList>
            <person name="Wong H.L."/>
            <person name="Macleod F.I."/>
            <person name="White R.A. III"/>
            <person name="Burns B.P."/>
        </authorList>
    </citation>
    <scope>NUCLEOTIDE SEQUENCE</scope>
    <source>
        <strain evidence="6">Bin_327</strain>
    </source>
</reference>
<keyword evidence="1" id="KW-0805">Transcription regulation</keyword>
<accession>A0A9D5QCM8</accession>
<dbReference type="SUPFAM" id="SSF46689">
    <property type="entry name" value="Homeodomain-like"/>
    <property type="match status" value="1"/>
</dbReference>
<organism evidence="6 7">
    <name type="scientific">candidate division WOR-3 bacterium</name>
    <dbReference type="NCBI Taxonomy" id="2052148"/>
    <lineage>
        <taxon>Bacteria</taxon>
        <taxon>Bacteria division WOR-3</taxon>
    </lineage>
</organism>
<keyword evidence="3" id="KW-0804">Transcription</keyword>
<gene>
    <name evidence="6" type="ORF">GF359_03255</name>
</gene>
<evidence type="ECO:0000313" key="7">
    <source>
        <dbReference type="Proteomes" id="UP000630660"/>
    </source>
</evidence>
<dbReference type="SUPFAM" id="SSF48498">
    <property type="entry name" value="Tetracyclin repressor-like, C-terminal domain"/>
    <property type="match status" value="1"/>
</dbReference>
<evidence type="ECO:0000256" key="3">
    <source>
        <dbReference type="ARBA" id="ARBA00023163"/>
    </source>
</evidence>